<reference evidence="16" key="2">
    <citation type="submission" date="2013-03" db="EMBL/GenBank/DDBJ databases">
        <title>Split photosystem protein, linear topology, and growth of structural complexity in the recombination-driven plastid genome of Chromera velia.</title>
        <authorList>
            <person name="Janouskovec J."/>
            <person name="Sobotka R."/>
            <person name="Lai D.-H."/>
            <person name="Flegontov P."/>
            <person name="Konik P."/>
            <person name="Komenda J."/>
            <person name="Ali S."/>
            <person name="Prasil O."/>
            <person name="Pain A."/>
            <person name="Obornik M."/>
            <person name="Lukes J."/>
            <person name="Keeling P.J."/>
        </authorList>
    </citation>
    <scope>NUCLEOTIDE SEQUENCE</scope>
    <source>
        <strain evidence="16">CCMP2878</strain>
    </source>
</reference>
<dbReference type="GO" id="GO:0046933">
    <property type="term" value="F:proton-transporting ATP synthase activity, rotational mechanism"/>
    <property type="evidence" value="ECO:0007669"/>
    <property type="project" value="UniProtKB-UniRule"/>
</dbReference>
<comment type="subcellular location">
    <subcellularLocation>
        <location evidence="1">Membrane</location>
    </subcellularLocation>
    <subcellularLocation>
        <location evidence="11 12">Plastid</location>
        <location evidence="11 12">Chloroplast thylakoid membrane</location>
        <topology evidence="11 12">Peripheral membrane protein</topology>
    </subcellularLocation>
</comment>
<evidence type="ECO:0000256" key="9">
    <source>
        <dbReference type="ARBA" id="ARBA00023196"/>
    </source>
</evidence>
<dbReference type="GO" id="GO:0045259">
    <property type="term" value="C:proton-transporting ATP synthase complex"/>
    <property type="evidence" value="ECO:0007669"/>
    <property type="project" value="UniProtKB-KW"/>
</dbReference>
<keyword evidence="12 16" id="KW-0150">Chloroplast</keyword>
<evidence type="ECO:0000256" key="2">
    <source>
        <dbReference type="ARBA" id="ARBA00008936"/>
    </source>
</evidence>
<comment type="function">
    <text evidence="11 13">Produces ATP from ADP in the presence of a proton gradient across the membrane. The alpha chain is a regulatory subunit.</text>
</comment>
<feature type="site" description="Required for activity" evidence="11">
    <location>
        <position position="348"/>
    </location>
</feature>
<sequence length="565" mass="62445">MSSNTSLCKASDGVILSKTLPELQLGELVLFDTGYKGIALTLSQKETCILLLGKPLALISLTNGTSIWPTEHLLKVPVGKRLLGCVVDPLGTILKLPSANTKKSKKKLPYRRIETASPGIIMRQSVDTPVLTGILVVDNLVPIGRGQRELIIGDRQTGKTSIAIDTILNQNCVDGIEYCIYVNIGQRSVTVGEIRKVLEEGGALKYTVLINAASDAGAALQYIAPFVGTTQAEYFLYSGHDCLIIYDDLSKHAQAYRELSLILRRPPGREAYPGDIFYLHSRLLERASKLTSFLGGGSLTALPVIETQGNDVSAYIPTNVISITDGQIYLSQELFNSGIRPALNVGLSVSRVGSAAQPKPIKKLVGPLKITLAQFIELKSFAQFSTELDDATAMILQNGERLQIALTQRQGRPYHLVQSFIRTYVTVNSFLNNIEPAAVLRILDLVVYTYLWFIYSQWSEWIVDSSGNTKMESYFNSLRRNLRRSVGREKKLLLMIGSLNQKAYLKSFAQALGIQFLEAKVGPSNQMELLIGEIFPEIATFLEEEAQKRRAEEEALEKQSQKQNN</sequence>
<dbReference type="InterPro" id="IPR000793">
    <property type="entry name" value="ATP_synth_asu_C"/>
</dbReference>
<dbReference type="EC" id="7.1.2.2" evidence="11 13"/>
<organism evidence="16">
    <name type="scientific">Chromera velia</name>
    <dbReference type="NCBI Taxonomy" id="505693"/>
    <lineage>
        <taxon>Eukaryota</taxon>
        <taxon>Sar</taxon>
        <taxon>Alveolata</taxon>
        <taxon>Colpodellida</taxon>
        <taxon>Chromeraceae</taxon>
        <taxon>Chromera</taxon>
    </lineage>
</organism>
<dbReference type="GO" id="GO:0005524">
    <property type="term" value="F:ATP binding"/>
    <property type="evidence" value="ECO:0007669"/>
    <property type="project" value="UniProtKB-UniRule"/>
</dbReference>
<evidence type="ECO:0000256" key="5">
    <source>
        <dbReference type="ARBA" id="ARBA00022781"/>
    </source>
</evidence>
<dbReference type="InterPro" id="IPR000194">
    <property type="entry name" value="ATPase_F1/V1/A1_a/bsu_nucl-bd"/>
</dbReference>
<dbReference type="PANTHER" id="PTHR48082">
    <property type="entry name" value="ATP SYNTHASE SUBUNIT ALPHA, MITOCHONDRIAL"/>
    <property type="match status" value="1"/>
</dbReference>
<dbReference type="FunFam" id="3.40.50.300:FF:000002">
    <property type="entry name" value="ATP synthase subunit alpha"/>
    <property type="match status" value="1"/>
</dbReference>
<evidence type="ECO:0000256" key="3">
    <source>
        <dbReference type="ARBA" id="ARBA00022448"/>
    </source>
</evidence>
<gene>
    <name evidence="11 13 16" type="primary">atpA</name>
</gene>
<comment type="catalytic activity">
    <reaction evidence="11 13">
        <text>ATP + H2O + 4 H(+)(in) = ADP + phosphate + 5 H(+)(out)</text>
        <dbReference type="Rhea" id="RHEA:57720"/>
        <dbReference type="ChEBI" id="CHEBI:15377"/>
        <dbReference type="ChEBI" id="CHEBI:15378"/>
        <dbReference type="ChEBI" id="CHEBI:30616"/>
        <dbReference type="ChEBI" id="CHEBI:43474"/>
        <dbReference type="ChEBI" id="CHEBI:456216"/>
        <dbReference type="EC" id="7.1.2.2"/>
    </reaction>
</comment>
<dbReference type="SUPFAM" id="SSF50615">
    <property type="entry name" value="N-terminal domain of alpha and beta subunits of F1 ATP synthase"/>
    <property type="match status" value="1"/>
</dbReference>
<evidence type="ECO:0000256" key="10">
    <source>
        <dbReference type="ARBA" id="ARBA00023310"/>
    </source>
</evidence>
<dbReference type="HAMAP" id="MF_01346">
    <property type="entry name" value="ATP_synth_alpha_bact"/>
    <property type="match status" value="1"/>
</dbReference>
<evidence type="ECO:0000256" key="13">
    <source>
        <dbReference type="RuleBase" id="RU004286"/>
    </source>
</evidence>
<feature type="binding site" evidence="11">
    <location>
        <begin position="153"/>
        <end position="160"/>
    </location>
    <ligand>
        <name>ATP</name>
        <dbReference type="ChEBI" id="CHEBI:30616"/>
    </ligand>
</feature>
<keyword evidence="3 11" id="KW-0813">Transport</keyword>
<evidence type="ECO:0000256" key="11">
    <source>
        <dbReference type="HAMAP-Rule" id="MF_01346"/>
    </source>
</evidence>
<keyword evidence="11 12" id="KW-0793">Thylakoid</keyword>
<evidence type="ECO:0000256" key="6">
    <source>
        <dbReference type="ARBA" id="ARBA00022840"/>
    </source>
</evidence>
<dbReference type="RefSeq" id="YP_003795331.1">
    <property type="nucleotide sequence ID" value="NC_014340.2"/>
</dbReference>
<evidence type="ECO:0000256" key="4">
    <source>
        <dbReference type="ARBA" id="ARBA00022741"/>
    </source>
</evidence>
<keyword evidence="9 11" id="KW-0139">CF(1)</keyword>
<dbReference type="EMBL" id="HM222967">
    <property type="protein sequence ID" value="ADJ66573.1"/>
    <property type="molecule type" value="Genomic_DNA"/>
</dbReference>
<keyword evidence="5 11" id="KW-0375">Hydrogen ion transport</keyword>
<dbReference type="GO" id="GO:0009535">
    <property type="term" value="C:chloroplast thylakoid membrane"/>
    <property type="evidence" value="ECO:0007669"/>
    <property type="project" value="UniProtKB-SubCell"/>
</dbReference>
<proteinExistence type="inferred from homology"/>
<evidence type="ECO:0000256" key="7">
    <source>
        <dbReference type="ARBA" id="ARBA00023065"/>
    </source>
</evidence>
<feature type="domain" description="ATP synthase alpha subunit C-terminal" evidence="15">
    <location>
        <begin position="357"/>
        <end position="442"/>
    </location>
</feature>
<dbReference type="PROSITE" id="PS00152">
    <property type="entry name" value="ATPASE_ALPHA_BETA"/>
    <property type="match status" value="1"/>
</dbReference>
<dbReference type="InterPro" id="IPR036121">
    <property type="entry name" value="ATPase_F1/V1/A1_a/bsu_N_sf"/>
</dbReference>
<dbReference type="SUPFAM" id="SSF47917">
    <property type="entry name" value="C-terminal domain of alpha and beta subunits of F1 ATP synthase"/>
    <property type="match status" value="1"/>
</dbReference>
<dbReference type="Gene3D" id="3.40.50.12240">
    <property type="match status" value="1"/>
</dbReference>
<comment type="similarity">
    <text evidence="2 11">Belongs to the ATPase alpha/beta chains family.</text>
</comment>
<dbReference type="SUPFAM" id="SSF52540">
    <property type="entry name" value="P-loop containing nucleoside triphosphate hydrolases"/>
    <property type="match status" value="1"/>
</dbReference>
<dbReference type="Pfam" id="PF00006">
    <property type="entry name" value="ATP-synt_ab"/>
    <property type="match status" value="1"/>
</dbReference>
<dbReference type="InterPro" id="IPR033732">
    <property type="entry name" value="ATP_synth_F1_a_nt-bd_dom"/>
</dbReference>
<feature type="domain" description="ATPase F1/V1/A1 complex alpha/beta subunit nucleotide-binding" evidence="14">
    <location>
        <begin position="133"/>
        <end position="350"/>
    </location>
</feature>
<dbReference type="GO" id="GO:0043531">
    <property type="term" value="F:ADP binding"/>
    <property type="evidence" value="ECO:0007669"/>
    <property type="project" value="TreeGrafter"/>
</dbReference>
<keyword evidence="11 13" id="KW-1278">Translocase</keyword>
<keyword evidence="6 11" id="KW-0067">ATP-binding</keyword>
<keyword evidence="8 11" id="KW-0472">Membrane</keyword>
<keyword evidence="4 11" id="KW-0547">Nucleotide-binding</keyword>
<dbReference type="VEuPathDB" id="CryptoDB:Cvel_9763"/>
<comment type="subunit">
    <text evidence="11 13">F-type ATPases have 2 components, CF(1) - the catalytic core - and CF(0) - the membrane proton channel. CF(1) has five subunits: alpha(3), beta(3), gamma(1), delta(1), epsilon(1). CF(0) has four main subunits: a, b, b' and c.</text>
</comment>
<evidence type="ECO:0000256" key="12">
    <source>
        <dbReference type="RuleBase" id="RU000341"/>
    </source>
</evidence>
<evidence type="ECO:0000256" key="1">
    <source>
        <dbReference type="ARBA" id="ARBA00004370"/>
    </source>
</evidence>
<keyword evidence="7 11" id="KW-0406">Ion transport</keyword>
<dbReference type="GeneID" id="9480985"/>
<evidence type="ECO:0000313" key="16">
    <source>
        <dbReference type="EMBL" id="ADJ66573.1"/>
    </source>
</evidence>
<dbReference type="NCBIfam" id="TIGR00962">
    <property type="entry name" value="atpA"/>
    <property type="match status" value="1"/>
</dbReference>
<reference evidence="16" key="1">
    <citation type="journal article" date="2010" name="Proc. Natl. Acad. Sci. U.S.A.">
        <title>A common red algal origin of the apicomplexan, dinoflagellate, and heterokont plastids.</title>
        <authorList>
            <person name="Janouskovec J."/>
            <person name="Horak A."/>
            <person name="Obornik M."/>
            <person name="Lukes J."/>
            <person name="Keeling P.J."/>
        </authorList>
    </citation>
    <scope>NUCLEOTIDE SEQUENCE</scope>
    <source>
        <strain evidence="16">CCMP2878</strain>
    </source>
</reference>
<dbReference type="CDD" id="cd01132">
    <property type="entry name" value="F1-ATPase_alpha_CD"/>
    <property type="match status" value="1"/>
</dbReference>
<evidence type="ECO:0000259" key="14">
    <source>
        <dbReference type="Pfam" id="PF00006"/>
    </source>
</evidence>
<protein>
    <recommendedName>
        <fullName evidence="11 13">ATP synthase subunit alpha, chloroplastic</fullName>
        <ecNumber evidence="11 13">7.1.2.2</ecNumber>
    </recommendedName>
    <alternativeName>
        <fullName evidence="11">ATP synthase F1 sector subunit alpha</fullName>
    </alternativeName>
    <alternativeName>
        <fullName evidence="11">F-ATPase subunit alpha</fullName>
    </alternativeName>
</protein>
<dbReference type="Pfam" id="PF00306">
    <property type="entry name" value="ATP-synt_ab_C"/>
    <property type="match status" value="1"/>
</dbReference>
<dbReference type="InterPro" id="IPR027417">
    <property type="entry name" value="P-loop_NTPase"/>
</dbReference>
<dbReference type="PANTHER" id="PTHR48082:SF2">
    <property type="entry name" value="ATP SYNTHASE SUBUNIT ALPHA, MITOCHONDRIAL"/>
    <property type="match status" value="1"/>
</dbReference>
<keyword evidence="10 11" id="KW-0066">ATP synthesis</keyword>
<dbReference type="InterPro" id="IPR005294">
    <property type="entry name" value="ATP_synth_F1_asu"/>
</dbReference>
<evidence type="ECO:0000256" key="8">
    <source>
        <dbReference type="ARBA" id="ARBA00023136"/>
    </source>
</evidence>
<name>D9IXG5_9ALVE</name>
<geneLocation type="chloroplast" evidence="16"/>
<dbReference type="InterPro" id="IPR020003">
    <property type="entry name" value="ATPase_a/bsu_AS"/>
</dbReference>
<accession>D9IXG5</accession>
<keyword evidence="13 16" id="KW-0934">Plastid</keyword>
<dbReference type="AlphaFoldDB" id="D9IXG5"/>
<evidence type="ECO:0000259" key="15">
    <source>
        <dbReference type="Pfam" id="PF00306"/>
    </source>
</evidence>